<gene>
    <name evidence="1" type="ORF">CBEIBR21_19450</name>
</gene>
<dbReference type="EMBL" id="MWMH01000007">
    <property type="protein sequence ID" value="OOP71770.1"/>
    <property type="molecule type" value="Genomic_DNA"/>
</dbReference>
<dbReference type="AlphaFoldDB" id="A0A1S9N2M8"/>
<evidence type="ECO:0000313" key="1">
    <source>
        <dbReference type="EMBL" id="OOP71770.1"/>
    </source>
</evidence>
<reference evidence="1 2" key="1">
    <citation type="submission" date="2017-02" db="EMBL/GenBank/DDBJ databases">
        <title>Genome sequence of Clostridium beijerinckii Br21.</title>
        <authorList>
            <person name="Fonseca B.C."/>
            <person name="Guazzaroni M.E."/>
            <person name="Riano-Pachon D.M."/>
            <person name="Reginatto V."/>
        </authorList>
    </citation>
    <scope>NUCLEOTIDE SEQUENCE [LARGE SCALE GENOMIC DNA]</scope>
    <source>
        <strain evidence="1 2">Br21</strain>
    </source>
</reference>
<accession>A0A1S9N2M8</accession>
<name>A0A1S9N2M8_CLOBE</name>
<protein>
    <submittedName>
        <fullName evidence="1">Uncharacterized protein</fullName>
    </submittedName>
</protein>
<dbReference type="Proteomes" id="UP000190959">
    <property type="component" value="Unassembled WGS sequence"/>
</dbReference>
<proteinExistence type="predicted"/>
<evidence type="ECO:0000313" key="2">
    <source>
        <dbReference type="Proteomes" id="UP000190959"/>
    </source>
</evidence>
<sequence length="121" mass="13998">MKNIIIIAKVIVGARPNPFGMDGGLNIFKKSLSETLKEKLNQKLKEKNMGYKVHVDSTYDDLKNLIHDEDTLLLISPYIKDKIDIDGISKNNYYILSEKEFNDGYVEDIITYLENKKRMLN</sequence>
<organism evidence="1 2">
    <name type="scientific">Clostridium beijerinckii</name>
    <name type="common">Clostridium MP</name>
    <dbReference type="NCBI Taxonomy" id="1520"/>
    <lineage>
        <taxon>Bacteria</taxon>
        <taxon>Bacillati</taxon>
        <taxon>Bacillota</taxon>
        <taxon>Clostridia</taxon>
        <taxon>Eubacteriales</taxon>
        <taxon>Clostridiaceae</taxon>
        <taxon>Clostridium</taxon>
    </lineage>
</organism>
<comment type="caution">
    <text evidence="1">The sequence shown here is derived from an EMBL/GenBank/DDBJ whole genome shotgun (WGS) entry which is preliminary data.</text>
</comment>
<dbReference type="RefSeq" id="WP_078116749.1">
    <property type="nucleotide sequence ID" value="NZ_JABFUE010000001.1"/>
</dbReference>